<dbReference type="Proteomes" id="UP000886803">
    <property type="component" value="Unassembled WGS sequence"/>
</dbReference>
<keyword evidence="1" id="KW-0805">Transcription regulation</keyword>
<dbReference type="InterPro" id="IPR001647">
    <property type="entry name" value="HTH_TetR"/>
</dbReference>
<evidence type="ECO:0000256" key="4">
    <source>
        <dbReference type="PROSITE-ProRule" id="PRU00335"/>
    </source>
</evidence>
<dbReference type="GO" id="GO:0000976">
    <property type="term" value="F:transcription cis-regulatory region binding"/>
    <property type="evidence" value="ECO:0007669"/>
    <property type="project" value="TreeGrafter"/>
</dbReference>
<dbReference type="SUPFAM" id="SSF46689">
    <property type="entry name" value="Homeodomain-like"/>
    <property type="match status" value="1"/>
</dbReference>
<dbReference type="AlphaFoldDB" id="A0A9D2M7T9"/>
<evidence type="ECO:0000256" key="3">
    <source>
        <dbReference type="ARBA" id="ARBA00023163"/>
    </source>
</evidence>
<evidence type="ECO:0000313" key="6">
    <source>
        <dbReference type="EMBL" id="HJB42986.1"/>
    </source>
</evidence>
<dbReference type="PROSITE" id="PS50977">
    <property type="entry name" value="HTH_TETR_2"/>
    <property type="match status" value="1"/>
</dbReference>
<dbReference type="Gene3D" id="1.10.357.10">
    <property type="entry name" value="Tetracycline Repressor, domain 2"/>
    <property type="match status" value="1"/>
</dbReference>
<dbReference type="EMBL" id="DWYG01000184">
    <property type="protein sequence ID" value="HJB42986.1"/>
    <property type="molecule type" value="Genomic_DNA"/>
</dbReference>
<accession>A0A9D2M7T9</accession>
<comment type="caution">
    <text evidence="6">The sequence shown here is derived from an EMBL/GenBank/DDBJ whole genome shotgun (WGS) entry which is preliminary data.</text>
</comment>
<dbReference type="Pfam" id="PF00440">
    <property type="entry name" value="TetR_N"/>
    <property type="match status" value="1"/>
</dbReference>
<keyword evidence="2 4" id="KW-0238">DNA-binding</keyword>
<dbReference type="InterPro" id="IPR009057">
    <property type="entry name" value="Homeodomain-like_sf"/>
</dbReference>
<organism evidence="6 7">
    <name type="scientific">Candidatus Gemmiger avicola</name>
    <dbReference type="NCBI Taxonomy" id="2838605"/>
    <lineage>
        <taxon>Bacteria</taxon>
        <taxon>Bacillati</taxon>
        <taxon>Bacillota</taxon>
        <taxon>Clostridia</taxon>
        <taxon>Eubacteriales</taxon>
        <taxon>Gemmiger</taxon>
    </lineage>
</organism>
<evidence type="ECO:0000259" key="5">
    <source>
        <dbReference type="PROSITE" id="PS50977"/>
    </source>
</evidence>
<dbReference type="InterPro" id="IPR050109">
    <property type="entry name" value="HTH-type_TetR-like_transc_reg"/>
</dbReference>
<feature type="DNA-binding region" description="H-T-H motif" evidence="4">
    <location>
        <begin position="35"/>
        <end position="54"/>
    </location>
</feature>
<evidence type="ECO:0000256" key="2">
    <source>
        <dbReference type="ARBA" id="ARBA00023125"/>
    </source>
</evidence>
<evidence type="ECO:0000256" key="1">
    <source>
        <dbReference type="ARBA" id="ARBA00023015"/>
    </source>
</evidence>
<dbReference type="GO" id="GO:0045892">
    <property type="term" value="P:negative regulation of DNA-templated transcription"/>
    <property type="evidence" value="ECO:0007669"/>
    <property type="project" value="UniProtKB-ARBA"/>
</dbReference>
<dbReference type="FunFam" id="1.10.10.60:FF:000141">
    <property type="entry name" value="TetR family transcriptional regulator"/>
    <property type="match status" value="1"/>
</dbReference>
<evidence type="ECO:0000313" key="7">
    <source>
        <dbReference type="Proteomes" id="UP000886803"/>
    </source>
</evidence>
<sequence>MGKRARTEQAKQARAQAILEKAKEMLLTTSYEQIKMADLAKSLGLSNGTLYVYFPSKEALFLQLLWQEFEDRMKCLEQLASLCPLRSFADLQDLILRALDRLMQDRPLFIYLETMRIMVLESSLRGDAFRPERERLKMRLDGWVDQLAAGGVLSRAQLQEIFSTAVALLAGFYLRGRVWCLAGGAAPSPEAMRNDVLTGMRCYLEGYALYLQPQAGELKGV</sequence>
<dbReference type="PANTHER" id="PTHR30055">
    <property type="entry name" value="HTH-TYPE TRANSCRIPTIONAL REGULATOR RUTR"/>
    <property type="match status" value="1"/>
</dbReference>
<proteinExistence type="predicted"/>
<dbReference type="GO" id="GO:0003700">
    <property type="term" value="F:DNA-binding transcription factor activity"/>
    <property type="evidence" value="ECO:0007669"/>
    <property type="project" value="TreeGrafter"/>
</dbReference>
<name>A0A9D2M7T9_9FIRM</name>
<protein>
    <submittedName>
        <fullName evidence="6">TetR/AcrR family transcriptional regulator</fullName>
    </submittedName>
</protein>
<reference evidence="6" key="1">
    <citation type="journal article" date="2021" name="PeerJ">
        <title>Extensive microbial diversity within the chicken gut microbiome revealed by metagenomics and culture.</title>
        <authorList>
            <person name="Gilroy R."/>
            <person name="Ravi A."/>
            <person name="Getino M."/>
            <person name="Pursley I."/>
            <person name="Horton D.L."/>
            <person name="Alikhan N.F."/>
            <person name="Baker D."/>
            <person name="Gharbi K."/>
            <person name="Hall N."/>
            <person name="Watson M."/>
            <person name="Adriaenssens E.M."/>
            <person name="Foster-Nyarko E."/>
            <person name="Jarju S."/>
            <person name="Secka A."/>
            <person name="Antonio M."/>
            <person name="Oren A."/>
            <person name="Chaudhuri R.R."/>
            <person name="La Ragione R."/>
            <person name="Hildebrand F."/>
            <person name="Pallen M.J."/>
        </authorList>
    </citation>
    <scope>NUCLEOTIDE SEQUENCE</scope>
    <source>
        <strain evidence="6">ChiBcec8-13705</strain>
    </source>
</reference>
<reference evidence="6" key="2">
    <citation type="submission" date="2021-04" db="EMBL/GenBank/DDBJ databases">
        <authorList>
            <person name="Gilroy R."/>
        </authorList>
    </citation>
    <scope>NUCLEOTIDE SEQUENCE</scope>
    <source>
        <strain evidence="6">ChiBcec8-13705</strain>
    </source>
</reference>
<dbReference type="PRINTS" id="PR00455">
    <property type="entry name" value="HTHTETR"/>
</dbReference>
<dbReference type="PANTHER" id="PTHR30055:SF234">
    <property type="entry name" value="HTH-TYPE TRANSCRIPTIONAL REGULATOR BETI"/>
    <property type="match status" value="1"/>
</dbReference>
<feature type="domain" description="HTH tetR-type" evidence="5">
    <location>
        <begin position="12"/>
        <end position="72"/>
    </location>
</feature>
<gene>
    <name evidence="6" type="ORF">H9945_10870</name>
</gene>
<keyword evidence="3" id="KW-0804">Transcription</keyword>